<dbReference type="EMBL" id="DVMU01000039">
    <property type="protein sequence ID" value="HIU33275.1"/>
    <property type="molecule type" value="Genomic_DNA"/>
</dbReference>
<proteinExistence type="predicted"/>
<name>A0A9D1I9G7_9FIRM</name>
<dbReference type="InterPro" id="IPR023378">
    <property type="entry name" value="YheA/YmcA-like_dom_sf"/>
</dbReference>
<evidence type="ECO:0000313" key="1">
    <source>
        <dbReference type="EMBL" id="HIU33275.1"/>
    </source>
</evidence>
<reference evidence="1" key="2">
    <citation type="journal article" date="2021" name="PeerJ">
        <title>Extensive microbial diversity within the chicken gut microbiome revealed by metagenomics and culture.</title>
        <authorList>
            <person name="Gilroy R."/>
            <person name="Ravi A."/>
            <person name="Getino M."/>
            <person name="Pursley I."/>
            <person name="Horton D.L."/>
            <person name="Alikhan N.F."/>
            <person name="Baker D."/>
            <person name="Gharbi K."/>
            <person name="Hall N."/>
            <person name="Watson M."/>
            <person name="Adriaenssens E.M."/>
            <person name="Foster-Nyarko E."/>
            <person name="Jarju S."/>
            <person name="Secka A."/>
            <person name="Antonio M."/>
            <person name="Oren A."/>
            <person name="Chaudhuri R.R."/>
            <person name="La Ragione R."/>
            <person name="Hildebrand F."/>
            <person name="Pallen M.J."/>
        </authorList>
    </citation>
    <scope>NUCLEOTIDE SEQUENCE</scope>
    <source>
        <strain evidence="1">ChiHcec3-11533</strain>
    </source>
</reference>
<comment type="caution">
    <text evidence="1">The sequence shown here is derived from an EMBL/GenBank/DDBJ whole genome shotgun (WGS) entry which is preliminary data.</text>
</comment>
<reference evidence="1" key="1">
    <citation type="submission" date="2020-10" db="EMBL/GenBank/DDBJ databases">
        <authorList>
            <person name="Gilroy R."/>
        </authorList>
    </citation>
    <scope>NUCLEOTIDE SEQUENCE</scope>
    <source>
        <strain evidence="1">ChiHcec3-11533</strain>
    </source>
</reference>
<dbReference type="Gene3D" id="1.20.1500.10">
    <property type="entry name" value="YheA/YmcA-like"/>
    <property type="match status" value="1"/>
</dbReference>
<organism evidence="1 2">
    <name type="scientific">Candidatus Pullichristensenella excrementigallinarum</name>
    <dbReference type="NCBI Taxonomy" id="2840907"/>
    <lineage>
        <taxon>Bacteria</taxon>
        <taxon>Bacillati</taxon>
        <taxon>Bacillota</taxon>
        <taxon>Clostridia</taxon>
        <taxon>Candidatus Pullichristensenella</taxon>
    </lineage>
</organism>
<evidence type="ECO:0000313" key="2">
    <source>
        <dbReference type="Proteomes" id="UP000824072"/>
    </source>
</evidence>
<dbReference type="SUPFAM" id="SSF158622">
    <property type="entry name" value="YheA/YmcA-like"/>
    <property type="match status" value="1"/>
</dbReference>
<gene>
    <name evidence="1" type="ORF">IAB02_01805</name>
</gene>
<dbReference type="Proteomes" id="UP000824072">
    <property type="component" value="Unassembled WGS sequence"/>
</dbReference>
<protein>
    <submittedName>
        <fullName evidence="1">YlbF family regulator</fullName>
    </submittedName>
</protein>
<accession>A0A9D1I9G7</accession>
<dbReference type="InterPro" id="IPR010368">
    <property type="entry name" value="Com_YlbF"/>
</dbReference>
<sequence>MEKIFQKTRELGEALLESEVYQKMKAAEDKALKNAEGARLMGEYLELRGKIQEMLSTENPDPAVLKQMSDEMDSIQEKLNLIDDIVQMTQARNAFSELINQVNQVLQFIVTGQIPGDSGCSGDCSGCGGSCHSH</sequence>
<dbReference type="Pfam" id="PF06133">
    <property type="entry name" value="Com_YlbF"/>
    <property type="match status" value="1"/>
</dbReference>
<dbReference type="AlphaFoldDB" id="A0A9D1I9G7"/>
<feature type="non-terminal residue" evidence="1">
    <location>
        <position position="134"/>
    </location>
</feature>